<evidence type="ECO:0000256" key="2">
    <source>
        <dbReference type="ARBA" id="ARBA00010869"/>
    </source>
</evidence>
<dbReference type="GO" id="GO:0009097">
    <property type="term" value="P:isoleucine biosynthetic process"/>
    <property type="evidence" value="ECO:0007669"/>
    <property type="project" value="TreeGrafter"/>
</dbReference>
<gene>
    <name evidence="7" type="ORF">GCM10017621_29540</name>
</gene>
<dbReference type="Pfam" id="PF13291">
    <property type="entry name" value="ACT_4"/>
    <property type="match status" value="1"/>
</dbReference>
<dbReference type="CDD" id="cd01562">
    <property type="entry name" value="Thr-dehyd"/>
    <property type="match status" value="1"/>
</dbReference>
<dbReference type="RefSeq" id="WP_271187798.1">
    <property type="nucleotide sequence ID" value="NZ_BSFE01000010.1"/>
</dbReference>
<sequence length="417" mass="43909">MPLTASQPAADMPGDLAGAFAFVDRLHEQGMGGILRSPCLPSPALSRAIGCDVVVKLENLQATGSFKERGAYARLAALSEAERRRGVVAASAGNHAQGVARHATAMGIRATIVMPEGTPMVKVHQTRALGAEVDITGADFDAAKAHALSLSAETGAVFIHPFDDPVVLAGQGTLAREMLAEYPDLDTLVLPIGGGGLAAGCGLAARQIKPDIELVGVQSDLFPSFANLYHGTDRPIGGFTLAEGIAVREPGELTRSILTEILDDVLVADERQIERALNLFISHLRVLPEGAGAAGLAGVLAAPERFAGKRVGLVLTGGNVDTRLLSSLLLRDLARSRRLARLRIELVDVPGQLSAVSEVISRAEGNVTDVAYHKTFSDLPAKVTYIDISLEAQDAAHMDRIEAALREAGFRVEQASY</sequence>
<dbReference type="NCBIfam" id="TIGR01127">
    <property type="entry name" value="ilvA_1Cterm"/>
    <property type="match status" value="1"/>
</dbReference>
<comment type="cofactor">
    <cofactor evidence="1">
        <name>pyridoxal 5'-phosphate</name>
        <dbReference type="ChEBI" id="CHEBI:597326"/>
    </cofactor>
</comment>
<evidence type="ECO:0000256" key="5">
    <source>
        <dbReference type="ARBA" id="ARBA00049406"/>
    </source>
</evidence>
<dbReference type="EMBL" id="BSFE01000010">
    <property type="protein sequence ID" value="GLK53446.1"/>
    <property type="molecule type" value="Genomic_DNA"/>
</dbReference>
<evidence type="ECO:0000313" key="7">
    <source>
        <dbReference type="EMBL" id="GLK53446.1"/>
    </source>
</evidence>
<dbReference type="PROSITE" id="PS51671">
    <property type="entry name" value="ACT"/>
    <property type="match status" value="1"/>
</dbReference>
<dbReference type="GO" id="GO:0006565">
    <property type="term" value="P:L-serine catabolic process"/>
    <property type="evidence" value="ECO:0007669"/>
    <property type="project" value="TreeGrafter"/>
</dbReference>
<proteinExistence type="inferred from homology"/>
<evidence type="ECO:0000256" key="3">
    <source>
        <dbReference type="ARBA" id="ARBA00022898"/>
    </source>
</evidence>
<reference evidence="7" key="2">
    <citation type="submission" date="2023-01" db="EMBL/GenBank/DDBJ databases">
        <authorList>
            <person name="Sun Q."/>
            <person name="Evtushenko L."/>
        </authorList>
    </citation>
    <scope>NUCLEOTIDE SEQUENCE</scope>
    <source>
        <strain evidence="7">VKM B-1513</strain>
    </source>
</reference>
<dbReference type="PANTHER" id="PTHR48078:SF6">
    <property type="entry name" value="L-THREONINE DEHYDRATASE CATABOLIC TDCB"/>
    <property type="match status" value="1"/>
</dbReference>
<dbReference type="InterPro" id="IPR036052">
    <property type="entry name" value="TrpB-like_PALP_sf"/>
</dbReference>
<dbReference type="SUPFAM" id="SSF55021">
    <property type="entry name" value="ACT-like"/>
    <property type="match status" value="1"/>
</dbReference>
<dbReference type="Gene3D" id="3.40.50.1100">
    <property type="match status" value="2"/>
</dbReference>
<feature type="domain" description="ACT" evidence="6">
    <location>
        <begin position="341"/>
        <end position="417"/>
    </location>
</feature>
<evidence type="ECO:0000259" key="6">
    <source>
        <dbReference type="PROSITE" id="PS51671"/>
    </source>
</evidence>
<dbReference type="InterPro" id="IPR005789">
    <property type="entry name" value="Thr_deHydtase_catblc"/>
</dbReference>
<dbReference type="NCBIfam" id="NF005600">
    <property type="entry name" value="PRK07334.1"/>
    <property type="match status" value="1"/>
</dbReference>
<name>A0A9W6INC7_9PROT</name>
<dbReference type="InterPro" id="IPR044561">
    <property type="entry name" value="ACT_ThrD-II-like"/>
</dbReference>
<keyword evidence="4" id="KW-0456">Lyase</keyword>
<dbReference type="GO" id="GO:0004794">
    <property type="term" value="F:threonine deaminase activity"/>
    <property type="evidence" value="ECO:0007669"/>
    <property type="project" value="InterPro"/>
</dbReference>
<organism evidence="7 8">
    <name type="scientific">Maricaulis virginensis</name>
    <dbReference type="NCBI Taxonomy" id="144022"/>
    <lineage>
        <taxon>Bacteria</taxon>
        <taxon>Pseudomonadati</taxon>
        <taxon>Pseudomonadota</taxon>
        <taxon>Alphaproteobacteria</taxon>
        <taxon>Maricaulales</taxon>
        <taxon>Maricaulaceae</taxon>
        <taxon>Maricaulis</taxon>
    </lineage>
</organism>
<comment type="caution">
    <text evidence="7">The sequence shown here is derived from an EMBL/GenBank/DDBJ whole genome shotgun (WGS) entry which is preliminary data.</text>
</comment>
<dbReference type="Gene3D" id="3.30.70.260">
    <property type="match status" value="1"/>
</dbReference>
<dbReference type="InterPro" id="IPR050147">
    <property type="entry name" value="Ser/Thr_Dehydratase"/>
</dbReference>
<dbReference type="FunFam" id="3.40.50.1100:FF:000005">
    <property type="entry name" value="Threonine dehydratase catabolic"/>
    <property type="match status" value="1"/>
</dbReference>
<dbReference type="InterPro" id="IPR002912">
    <property type="entry name" value="ACT_dom"/>
</dbReference>
<accession>A0A9W6INC7</accession>
<protein>
    <submittedName>
        <fullName evidence="7">Threonine ammonia-lyase</fullName>
    </submittedName>
</protein>
<dbReference type="GO" id="GO:0006567">
    <property type="term" value="P:L-threonine catabolic process"/>
    <property type="evidence" value="ECO:0007669"/>
    <property type="project" value="InterPro"/>
</dbReference>
<evidence type="ECO:0000313" key="8">
    <source>
        <dbReference type="Proteomes" id="UP001143486"/>
    </source>
</evidence>
<dbReference type="Proteomes" id="UP001143486">
    <property type="component" value="Unassembled WGS sequence"/>
</dbReference>
<dbReference type="CDD" id="cd04886">
    <property type="entry name" value="ACT_ThrD-II-like"/>
    <property type="match status" value="1"/>
</dbReference>
<dbReference type="AlphaFoldDB" id="A0A9W6INC7"/>
<comment type="catalytic activity">
    <reaction evidence="5">
        <text>L-serine = pyruvate + NH4(+)</text>
        <dbReference type="Rhea" id="RHEA:19169"/>
        <dbReference type="ChEBI" id="CHEBI:15361"/>
        <dbReference type="ChEBI" id="CHEBI:28938"/>
        <dbReference type="ChEBI" id="CHEBI:33384"/>
        <dbReference type="EC" id="4.3.1.17"/>
    </reaction>
</comment>
<dbReference type="InterPro" id="IPR045865">
    <property type="entry name" value="ACT-like_dom_sf"/>
</dbReference>
<dbReference type="PANTHER" id="PTHR48078">
    <property type="entry name" value="THREONINE DEHYDRATASE, MITOCHONDRIAL-RELATED"/>
    <property type="match status" value="1"/>
</dbReference>
<keyword evidence="8" id="KW-1185">Reference proteome</keyword>
<dbReference type="SUPFAM" id="SSF53686">
    <property type="entry name" value="Tryptophan synthase beta subunit-like PLP-dependent enzymes"/>
    <property type="match status" value="1"/>
</dbReference>
<evidence type="ECO:0000256" key="1">
    <source>
        <dbReference type="ARBA" id="ARBA00001933"/>
    </source>
</evidence>
<dbReference type="Pfam" id="PF00291">
    <property type="entry name" value="PALP"/>
    <property type="match status" value="1"/>
</dbReference>
<keyword evidence="3" id="KW-0663">Pyridoxal phosphate</keyword>
<evidence type="ECO:0000256" key="4">
    <source>
        <dbReference type="ARBA" id="ARBA00023239"/>
    </source>
</evidence>
<dbReference type="GO" id="GO:0003941">
    <property type="term" value="F:L-serine ammonia-lyase activity"/>
    <property type="evidence" value="ECO:0007669"/>
    <property type="project" value="UniProtKB-EC"/>
</dbReference>
<dbReference type="InterPro" id="IPR001926">
    <property type="entry name" value="TrpB-like_PALP"/>
</dbReference>
<comment type="similarity">
    <text evidence="2">Belongs to the serine/threonine dehydratase family.</text>
</comment>
<reference evidence="7" key="1">
    <citation type="journal article" date="2014" name="Int. J. Syst. Evol. Microbiol.">
        <title>Complete genome sequence of Corynebacterium casei LMG S-19264T (=DSM 44701T), isolated from a smear-ripened cheese.</title>
        <authorList>
            <consortium name="US DOE Joint Genome Institute (JGI-PGF)"/>
            <person name="Walter F."/>
            <person name="Albersmeier A."/>
            <person name="Kalinowski J."/>
            <person name="Ruckert C."/>
        </authorList>
    </citation>
    <scope>NUCLEOTIDE SEQUENCE</scope>
    <source>
        <strain evidence="7">VKM B-1513</strain>
    </source>
</reference>